<dbReference type="GO" id="GO:0070095">
    <property type="term" value="F:fructose-6-phosphate binding"/>
    <property type="evidence" value="ECO:0007669"/>
    <property type="project" value="TreeGrafter"/>
</dbReference>
<dbReference type="GO" id="GO:0046872">
    <property type="term" value="F:metal ion binding"/>
    <property type="evidence" value="ECO:0007669"/>
    <property type="project" value="UniProtKB-KW"/>
</dbReference>
<evidence type="ECO:0000256" key="4">
    <source>
        <dbReference type="ARBA" id="ARBA00012055"/>
    </source>
</evidence>
<comment type="subcellular location">
    <subcellularLocation>
        <location evidence="2">Cytoplasm</location>
    </subcellularLocation>
</comment>
<comment type="cofactor">
    <cofactor evidence="1">
        <name>Mg(2+)</name>
        <dbReference type="ChEBI" id="CHEBI:18420"/>
    </cofactor>
</comment>
<protein>
    <recommendedName>
        <fullName evidence="4">6-phosphofructokinase</fullName>
        <ecNumber evidence="4">2.7.1.11</ecNumber>
    </recommendedName>
</protein>
<evidence type="ECO:0000313" key="16">
    <source>
        <dbReference type="EMBL" id="TWX65612.1"/>
    </source>
</evidence>
<dbReference type="AlphaFoldDB" id="A0A5C6QAC8"/>
<dbReference type="InterPro" id="IPR022953">
    <property type="entry name" value="ATP_PFK"/>
</dbReference>
<dbReference type="PANTHER" id="PTHR13697">
    <property type="entry name" value="PHOSPHOFRUCTOKINASE"/>
    <property type="match status" value="1"/>
</dbReference>
<dbReference type="GO" id="GO:0042802">
    <property type="term" value="F:identical protein binding"/>
    <property type="evidence" value="ECO:0007669"/>
    <property type="project" value="TreeGrafter"/>
</dbReference>
<evidence type="ECO:0000256" key="14">
    <source>
        <dbReference type="ARBA" id="ARBA00048070"/>
    </source>
</evidence>
<evidence type="ECO:0000256" key="7">
    <source>
        <dbReference type="ARBA" id="ARBA00022723"/>
    </source>
</evidence>
<keyword evidence="10" id="KW-0067">ATP-binding</keyword>
<evidence type="ECO:0000256" key="6">
    <source>
        <dbReference type="ARBA" id="ARBA00022679"/>
    </source>
</evidence>
<dbReference type="PIRSF" id="PIRSF000532">
    <property type="entry name" value="ATP_PFK_prok"/>
    <property type="match status" value="1"/>
</dbReference>
<dbReference type="GO" id="GO:0003872">
    <property type="term" value="F:6-phosphofructokinase activity"/>
    <property type="evidence" value="ECO:0007669"/>
    <property type="project" value="UniProtKB-EC"/>
</dbReference>
<name>A0A5C6QAC8_9GAMM</name>
<evidence type="ECO:0000256" key="13">
    <source>
        <dbReference type="ARBA" id="ARBA00038478"/>
    </source>
</evidence>
<keyword evidence="8" id="KW-0547">Nucleotide-binding</keyword>
<dbReference type="GO" id="GO:0005524">
    <property type="term" value="F:ATP binding"/>
    <property type="evidence" value="ECO:0007669"/>
    <property type="project" value="UniProtKB-KW"/>
</dbReference>
<evidence type="ECO:0000256" key="11">
    <source>
        <dbReference type="ARBA" id="ARBA00022842"/>
    </source>
</evidence>
<dbReference type="RefSeq" id="WP_146790299.1">
    <property type="nucleotide sequence ID" value="NZ_VOLT01000010.1"/>
</dbReference>
<dbReference type="Pfam" id="PF00365">
    <property type="entry name" value="PFK"/>
    <property type="match status" value="1"/>
</dbReference>
<evidence type="ECO:0000256" key="2">
    <source>
        <dbReference type="ARBA" id="ARBA00004496"/>
    </source>
</evidence>
<dbReference type="Gene3D" id="3.40.50.460">
    <property type="entry name" value="Phosphofructokinase domain"/>
    <property type="match status" value="1"/>
</dbReference>
<evidence type="ECO:0000313" key="17">
    <source>
        <dbReference type="Proteomes" id="UP000321822"/>
    </source>
</evidence>
<evidence type="ECO:0000256" key="9">
    <source>
        <dbReference type="ARBA" id="ARBA00022777"/>
    </source>
</evidence>
<dbReference type="GO" id="GO:0005945">
    <property type="term" value="C:6-phosphofructokinase complex"/>
    <property type="evidence" value="ECO:0007669"/>
    <property type="project" value="TreeGrafter"/>
</dbReference>
<evidence type="ECO:0000256" key="5">
    <source>
        <dbReference type="ARBA" id="ARBA00022490"/>
    </source>
</evidence>
<accession>A0A5C6QAC8</accession>
<keyword evidence="11" id="KW-0460">Magnesium</keyword>
<gene>
    <name evidence="16" type="ORF">ESZ36_17615</name>
</gene>
<dbReference type="GO" id="GO:0016208">
    <property type="term" value="F:AMP binding"/>
    <property type="evidence" value="ECO:0007669"/>
    <property type="project" value="TreeGrafter"/>
</dbReference>
<dbReference type="SUPFAM" id="SSF53784">
    <property type="entry name" value="Phosphofructokinase"/>
    <property type="match status" value="1"/>
</dbReference>
<keyword evidence="5" id="KW-0963">Cytoplasm</keyword>
<proteinExistence type="inferred from homology"/>
<dbReference type="GO" id="GO:0048029">
    <property type="term" value="F:monosaccharide binding"/>
    <property type="evidence" value="ECO:0007669"/>
    <property type="project" value="TreeGrafter"/>
</dbReference>
<dbReference type="Gene3D" id="3.40.50.450">
    <property type="match status" value="1"/>
</dbReference>
<dbReference type="GO" id="GO:0006002">
    <property type="term" value="P:fructose 6-phosphate metabolic process"/>
    <property type="evidence" value="ECO:0007669"/>
    <property type="project" value="InterPro"/>
</dbReference>
<reference evidence="16 17" key="1">
    <citation type="submission" date="2019-07" db="EMBL/GenBank/DDBJ databases">
        <title>Genomes of sea-ice associated Colwellia species.</title>
        <authorList>
            <person name="Bowman J.P."/>
        </authorList>
    </citation>
    <scope>NUCLEOTIDE SEQUENCE [LARGE SCALE GENOMIC DNA]</scope>
    <source>
        <strain evidence="16 17">ACAM 459</strain>
    </source>
</reference>
<sequence length="350" mass="37751">MNNKSIKSAKQIKRIALLTSGGDAPGMNAAIRSVVLAAHHYHIEVIGFYHGYNGLVCEEYIAMAESLTLLKVNGIIHLGGTILKSARCQLMHEEKGLQLAADTLNDKDIDALVVIGGDGSFSGMLALKSYWSGQMIGIPGTIDNDLDGTDYTIGFATAVNTGIEAIDKIRDTADAFERIFIVELMGRHCGHITFNVGIACAAEQVLSFENFTANEQSSKLQQLATEITTAKKNRHSSYIIVIAENLWPGGAVELAKQLHQQADIECTPCILGHIQRGGSPVAKDRILATKMGVAAVQALIDGESNIMVAEKNNAMHFITLDEAIKHEKVVSKQLIDAQQNILALTAQTQC</sequence>
<organism evidence="16 17">
    <name type="scientific">Colwellia demingiae</name>
    <dbReference type="NCBI Taxonomy" id="89401"/>
    <lineage>
        <taxon>Bacteria</taxon>
        <taxon>Pseudomonadati</taxon>
        <taxon>Pseudomonadota</taxon>
        <taxon>Gammaproteobacteria</taxon>
        <taxon>Alteromonadales</taxon>
        <taxon>Colwelliaceae</taxon>
        <taxon>Colwellia</taxon>
    </lineage>
</organism>
<evidence type="ECO:0000256" key="8">
    <source>
        <dbReference type="ARBA" id="ARBA00022741"/>
    </source>
</evidence>
<feature type="domain" description="Phosphofructokinase" evidence="15">
    <location>
        <begin position="14"/>
        <end position="299"/>
    </location>
</feature>
<dbReference type="GO" id="GO:0030388">
    <property type="term" value="P:fructose 1,6-bisphosphate metabolic process"/>
    <property type="evidence" value="ECO:0007669"/>
    <property type="project" value="TreeGrafter"/>
</dbReference>
<dbReference type="GO" id="GO:0061621">
    <property type="term" value="P:canonical glycolysis"/>
    <property type="evidence" value="ECO:0007669"/>
    <property type="project" value="TreeGrafter"/>
</dbReference>
<evidence type="ECO:0000256" key="3">
    <source>
        <dbReference type="ARBA" id="ARBA00004679"/>
    </source>
</evidence>
<keyword evidence="9 16" id="KW-0418">Kinase</keyword>
<dbReference type="UniPathway" id="UPA00109">
    <property type="reaction ID" value="UER00182"/>
</dbReference>
<dbReference type="PANTHER" id="PTHR13697:SF4">
    <property type="entry name" value="ATP-DEPENDENT 6-PHOSPHOFRUCTOKINASE"/>
    <property type="match status" value="1"/>
</dbReference>
<keyword evidence="6 16" id="KW-0808">Transferase</keyword>
<dbReference type="InterPro" id="IPR035966">
    <property type="entry name" value="PKF_sf"/>
</dbReference>
<dbReference type="OrthoDB" id="9802503at2"/>
<dbReference type="InterPro" id="IPR000023">
    <property type="entry name" value="Phosphofructokinase_dom"/>
</dbReference>
<dbReference type="InterPro" id="IPR012003">
    <property type="entry name" value="ATP_PFK_prok-type"/>
</dbReference>
<evidence type="ECO:0000256" key="12">
    <source>
        <dbReference type="ARBA" id="ARBA00023152"/>
    </source>
</evidence>
<evidence type="ECO:0000256" key="10">
    <source>
        <dbReference type="ARBA" id="ARBA00022840"/>
    </source>
</evidence>
<comment type="catalytic activity">
    <reaction evidence="14">
        <text>beta-D-fructose 6-phosphate + ATP = beta-D-fructose 1,6-bisphosphate + ADP + H(+)</text>
        <dbReference type="Rhea" id="RHEA:16109"/>
        <dbReference type="ChEBI" id="CHEBI:15378"/>
        <dbReference type="ChEBI" id="CHEBI:30616"/>
        <dbReference type="ChEBI" id="CHEBI:32966"/>
        <dbReference type="ChEBI" id="CHEBI:57634"/>
        <dbReference type="ChEBI" id="CHEBI:456216"/>
        <dbReference type="EC" id="2.7.1.11"/>
    </reaction>
</comment>
<comment type="similarity">
    <text evidence="13">Belongs to the phosphofructokinase type A (PFKA) family.</text>
</comment>
<comment type="caution">
    <text evidence="16">The sequence shown here is derived from an EMBL/GenBank/DDBJ whole genome shotgun (WGS) entry which is preliminary data.</text>
</comment>
<dbReference type="EC" id="2.7.1.11" evidence="4"/>
<evidence type="ECO:0000259" key="15">
    <source>
        <dbReference type="Pfam" id="PF00365"/>
    </source>
</evidence>
<keyword evidence="17" id="KW-1185">Reference proteome</keyword>
<keyword evidence="7" id="KW-0479">Metal-binding</keyword>
<dbReference type="NCBIfam" id="NF002872">
    <property type="entry name" value="PRK03202.1"/>
    <property type="match status" value="1"/>
</dbReference>
<dbReference type="PRINTS" id="PR00476">
    <property type="entry name" value="PHFRCTKINASE"/>
</dbReference>
<keyword evidence="12" id="KW-0324">Glycolysis</keyword>
<evidence type="ECO:0000256" key="1">
    <source>
        <dbReference type="ARBA" id="ARBA00001946"/>
    </source>
</evidence>
<dbReference type="FunFam" id="3.40.50.460:FF:000002">
    <property type="entry name" value="ATP-dependent 6-phosphofructokinase"/>
    <property type="match status" value="1"/>
</dbReference>
<dbReference type="EMBL" id="VOLT01000010">
    <property type="protein sequence ID" value="TWX65612.1"/>
    <property type="molecule type" value="Genomic_DNA"/>
</dbReference>
<dbReference type="Proteomes" id="UP000321822">
    <property type="component" value="Unassembled WGS sequence"/>
</dbReference>
<comment type="pathway">
    <text evidence="3">Carbohydrate degradation; glycolysis; D-glyceraldehyde 3-phosphate and glycerone phosphate from D-glucose: step 3/4.</text>
</comment>